<proteinExistence type="predicted"/>
<dbReference type="OrthoDB" id="6199337at2"/>
<accession>A0A418YAG9</accession>
<gene>
    <name evidence="2" type="ORF">D1Z90_17965</name>
</gene>
<dbReference type="AlphaFoldDB" id="A0A418YAG9"/>
<dbReference type="RefSeq" id="WP_119912180.1">
    <property type="nucleotide sequence ID" value="NZ_QZCH01000033.1"/>
</dbReference>
<feature type="signal peptide" evidence="1">
    <location>
        <begin position="1"/>
        <end position="26"/>
    </location>
</feature>
<name>A0A418YAG9_9GAMM</name>
<organism evidence="2 3">
    <name type="scientific">Motilimonas pumila</name>
    <dbReference type="NCBI Taxonomy" id="2303987"/>
    <lineage>
        <taxon>Bacteria</taxon>
        <taxon>Pseudomonadati</taxon>
        <taxon>Pseudomonadota</taxon>
        <taxon>Gammaproteobacteria</taxon>
        <taxon>Alteromonadales</taxon>
        <taxon>Alteromonadales genera incertae sedis</taxon>
        <taxon>Motilimonas</taxon>
    </lineage>
</organism>
<dbReference type="PIRSF" id="PIRSF028696">
    <property type="entry name" value="UCP028696"/>
    <property type="match status" value="1"/>
</dbReference>
<evidence type="ECO:0000256" key="1">
    <source>
        <dbReference type="SAM" id="SignalP"/>
    </source>
</evidence>
<dbReference type="SUPFAM" id="SSF56935">
    <property type="entry name" value="Porins"/>
    <property type="match status" value="1"/>
</dbReference>
<keyword evidence="3" id="KW-1185">Reference proteome</keyword>
<feature type="chain" id="PRO_5019099574" evidence="1">
    <location>
        <begin position="27"/>
        <end position="336"/>
    </location>
</feature>
<reference evidence="2 3" key="1">
    <citation type="submission" date="2018-09" db="EMBL/GenBank/DDBJ databases">
        <authorList>
            <person name="Wang F."/>
        </authorList>
    </citation>
    <scope>NUCLEOTIDE SEQUENCE [LARGE SCALE GENOMIC DNA]</scope>
    <source>
        <strain evidence="2 3">PLHSC7-2</strain>
    </source>
</reference>
<evidence type="ECO:0000313" key="2">
    <source>
        <dbReference type="EMBL" id="RJG39524.1"/>
    </source>
</evidence>
<evidence type="ECO:0000313" key="3">
    <source>
        <dbReference type="Proteomes" id="UP000283255"/>
    </source>
</evidence>
<dbReference type="Proteomes" id="UP000283255">
    <property type="component" value="Unassembled WGS sequence"/>
</dbReference>
<dbReference type="InterPro" id="IPR016896">
    <property type="entry name" value="DUF2860"/>
</dbReference>
<keyword evidence="1" id="KW-0732">Signal</keyword>
<reference evidence="2 3" key="2">
    <citation type="submission" date="2019-01" db="EMBL/GenBank/DDBJ databases">
        <title>Motilimonas pumilus sp. nov., isolated from the gut of sea cucumber (Apostichopus japonicus).</title>
        <authorList>
            <person name="Wang F.-Q."/>
            <person name="Ren L.-H."/>
            <person name="Lin Y.-W."/>
            <person name="Sun G.-H."/>
            <person name="Du Z.-J."/>
            <person name="Zhao J.-X."/>
            <person name="Liu X.-J."/>
            <person name="Liu L.-J."/>
        </authorList>
    </citation>
    <scope>NUCLEOTIDE SEQUENCE [LARGE SCALE GENOMIC DNA]</scope>
    <source>
        <strain evidence="2 3">PLHSC7-2</strain>
    </source>
</reference>
<dbReference type="EMBL" id="QZCH01000033">
    <property type="protein sequence ID" value="RJG39524.1"/>
    <property type="molecule type" value="Genomic_DNA"/>
</dbReference>
<comment type="caution">
    <text evidence="2">The sequence shown here is derived from an EMBL/GenBank/DDBJ whole genome shotgun (WGS) entry which is preliminary data.</text>
</comment>
<sequence>MLNIKSGSVFRFSALACALLSSTTQARPLADEPGFGFTINVNAGYSSKQSQFSTDSDNKQTKDLQNSGETLNEAIVFPLARLSYTLDSKKTQFFLGNSLENVSQGQFQLELGFTHQFANKTQLTMAYFPELPGFSETWEDPYLTGADRKKTDQTSQGARLELKQILGSPFTFKYGYAKNEIDDETSGSSLGLSLNQQQSLVRDADLHRFTGEMFMPIGKGLFFQPSINYTLGDAKGDAMAYDEYGVRLTLTKVSGRHRVTGNLYYAHAKYDANNPVFNKTQKDDKYGAFALYIYDRPFNWDNASFTLLGAAIDSSSNITFYEKSNYSVAMGLAYSF</sequence>
<protein>
    <submittedName>
        <fullName evidence="2">DUF2860 domain-containing protein</fullName>
    </submittedName>
</protein>
<dbReference type="Pfam" id="PF11059">
    <property type="entry name" value="DUF2860"/>
    <property type="match status" value="1"/>
</dbReference>